<keyword evidence="1" id="KW-0328">Glycosyltransferase</keyword>
<evidence type="ECO:0000313" key="5">
    <source>
        <dbReference type="Proteomes" id="UP000571183"/>
    </source>
</evidence>
<evidence type="ECO:0000259" key="3">
    <source>
        <dbReference type="Pfam" id="PF13439"/>
    </source>
</evidence>
<accession>A0A840DMI1</accession>
<dbReference type="Proteomes" id="UP000571183">
    <property type="component" value="Unassembled WGS sequence"/>
</dbReference>
<evidence type="ECO:0000256" key="1">
    <source>
        <dbReference type="ARBA" id="ARBA00022676"/>
    </source>
</evidence>
<reference evidence="4" key="1">
    <citation type="submission" date="2020-08" db="EMBL/GenBank/DDBJ databases">
        <title>Sequencing the genomes of 1000 actinobacteria strains.</title>
        <authorList>
            <person name="Klenk H.-P."/>
        </authorList>
    </citation>
    <scope>NUCLEOTIDE SEQUENCE [LARGE SCALE GENOMIC DNA]</scope>
    <source>
        <strain evidence="4">DSM 27064</strain>
    </source>
</reference>
<keyword evidence="5" id="KW-1185">Reference proteome</keyword>
<evidence type="ECO:0000256" key="2">
    <source>
        <dbReference type="ARBA" id="ARBA00022679"/>
    </source>
</evidence>
<comment type="caution">
    <text evidence="4">The sequence shown here is derived from an EMBL/GenBank/DDBJ whole genome shotgun (WGS) entry which is preliminary data.</text>
</comment>
<sequence length="408" mass="43998">MSAVAAEKPQKIALVIDYSLDYLGGAQTAFLDAARALQDAGYEVLVVAPQTAHNRWRAQWQGATHLVQPRGVIPVLELPVVRHTAQLRQELREVFARSGVTVVHTHSEFGLTAAARAAARELSLPTAHTVHTFFWDAQLQSVVDRAAAVLVRAAVRWLTGTAPRRLDLAPRWVDSLLRDSTLGACLDSDITVSPSAHQAARLRAAGAAPVTVIANPSVSTHQESDPYNTVTLPLRLVWVGRLVPEKRLLEFIAAIRLACEQGLRDVLQVEVVGAGPLAKRAQQLAAGLPIRFQGRVDRAGVLAAMRRAHAVVLSSSGFDNQPVVIVEAVNSGRPVLLCDRNLTEGLQSGSGIYTADTSPAAFAELLQHLVTDPAQLVTASQATLKDRAEFSPTTHVKRLLTAYREVGF</sequence>
<organism evidence="4 5">
    <name type="scientific">Canibacter oris</name>
    <dbReference type="NCBI Taxonomy" id="1365628"/>
    <lineage>
        <taxon>Bacteria</taxon>
        <taxon>Bacillati</taxon>
        <taxon>Actinomycetota</taxon>
        <taxon>Actinomycetes</taxon>
        <taxon>Micrococcales</taxon>
        <taxon>Microbacteriaceae</taxon>
        <taxon>Canibacter</taxon>
    </lineage>
</organism>
<proteinExistence type="predicted"/>
<name>A0A840DMI1_9MICO</name>
<dbReference type="Gene3D" id="3.40.50.2000">
    <property type="entry name" value="Glycogen Phosphorylase B"/>
    <property type="match status" value="2"/>
</dbReference>
<dbReference type="Pfam" id="PF13439">
    <property type="entry name" value="Glyco_transf_4"/>
    <property type="match status" value="1"/>
</dbReference>
<dbReference type="AlphaFoldDB" id="A0A840DMI1"/>
<gene>
    <name evidence="4" type="ORF">F5897_000560</name>
</gene>
<dbReference type="EMBL" id="JACIFD010000004">
    <property type="protein sequence ID" value="MBB4071268.1"/>
    <property type="molecule type" value="Genomic_DNA"/>
</dbReference>
<dbReference type="RefSeq" id="WP_183304388.1">
    <property type="nucleotide sequence ID" value="NZ_JACIFD010000004.1"/>
</dbReference>
<dbReference type="GO" id="GO:1901137">
    <property type="term" value="P:carbohydrate derivative biosynthetic process"/>
    <property type="evidence" value="ECO:0007669"/>
    <property type="project" value="UniProtKB-ARBA"/>
</dbReference>
<evidence type="ECO:0000313" key="4">
    <source>
        <dbReference type="EMBL" id="MBB4071268.1"/>
    </source>
</evidence>
<keyword evidence="2 4" id="KW-0808">Transferase</keyword>
<feature type="domain" description="Glycosyltransferase subfamily 4-like N-terminal" evidence="3">
    <location>
        <begin position="24"/>
        <end position="215"/>
    </location>
</feature>
<dbReference type="PANTHER" id="PTHR45947">
    <property type="entry name" value="SULFOQUINOVOSYL TRANSFERASE SQD2"/>
    <property type="match status" value="1"/>
</dbReference>
<dbReference type="SUPFAM" id="SSF53756">
    <property type="entry name" value="UDP-Glycosyltransferase/glycogen phosphorylase"/>
    <property type="match status" value="1"/>
</dbReference>
<dbReference type="PANTHER" id="PTHR45947:SF13">
    <property type="entry name" value="TRANSFERASE"/>
    <property type="match status" value="1"/>
</dbReference>
<dbReference type="GO" id="GO:0016757">
    <property type="term" value="F:glycosyltransferase activity"/>
    <property type="evidence" value="ECO:0007669"/>
    <property type="project" value="UniProtKB-KW"/>
</dbReference>
<dbReference type="Pfam" id="PF13692">
    <property type="entry name" value="Glyco_trans_1_4"/>
    <property type="match status" value="1"/>
</dbReference>
<dbReference type="InterPro" id="IPR028098">
    <property type="entry name" value="Glyco_trans_4-like_N"/>
</dbReference>
<dbReference type="CDD" id="cd03801">
    <property type="entry name" value="GT4_PimA-like"/>
    <property type="match status" value="1"/>
</dbReference>
<protein>
    <submittedName>
        <fullName evidence="4">Glycosyltransferase involved in cell wall biosynthesis</fullName>
    </submittedName>
</protein>
<dbReference type="InterPro" id="IPR050194">
    <property type="entry name" value="Glycosyltransferase_grp1"/>
</dbReference>